<dbReference type="CDD" id="cd06170">
    <property type="entry name" value="LuxR_C_like"/>
    <property type="match status" value="1"/>
</dbReference>
<evidence type="ECO:0000259" key="3">
    <source>
        <dbReference type="PROSITE" id="PS50043"/>
    </source>
</evidence>
<organism evidence="5 6">
    <name type="scientific">Solitalea canadensis (strain ATCC 29591 / DSM 3403 / JCM 21819 / LMG 8368 / NBRC 15130 / NCIMB 12057 / USAM 9D)</name>
    <name type="common">Flexibacter canadensis</name>
    <dbReference type="NCBI Taxonomy" id="929556"/>
    <lineage>
        <taxon>Bacteria</taxon>
        <taxon>Pseudomonadati</taxon>
        <taxon>Bacteroidota</taxon>
        <taxon>Sphingobacteriia</taxon>
        <taxon>Sphingobacteriales</taxon>
        <taxon>Sphingobacteriaceae</taxon>
        <taxon>Solitalea</taxon>
    </lineage>
</organism>
<dbReference type="InterPro" id="IPR016032">
    <property type="entry name" value="Sig_transdc_resp-reg_C-effctor"/>
</dbReference>
<dbReference type="PANTHER" id="PTHR43214:SF43">
    <property type="entry name" value="TWO-COMPONENT RESPONSE REGULATOR"/>
    <property type="match status" value="1"/>
</dbReference>
<dbReference type="PROSITE" id="PS50043">
    <property type="entry name" value="HTH_LUXR_2"/>
    <property type="match status" value="1"/>
</dbReference>
<dbReference type="Proteomes" id="UP000007590">
    <property type="component" value="Chromosome"/>
</dbReference>
<dbReference type="RefSeq" id="WP_014678434.1">
    <property type="nucleotide sequence ID" value="NC_017770.1"/>
</dbReference>
<dbReference type="Gene3D" id="3.40.50.2300">
    <property type="match status" value="1"/>
</dbReference>
<sequence length="200" mass="22983">MRILIIEDEIIIARYIQQQLHDKFDCQTNIAVNIDEATSIIGEFLPHLILCDINLNDATDGVDLIAQFQKNFGFDTIFITSYQAKEIIEKAARIKPANYIIKPIDEAQLFAAIQIVQLKNMDNESVGITRQNPQNLLTKIEYDILRLIAQKKTTKEIAETLFISPYTVKNHRHNICTKLQLEEENNAILKWAIKNSESLK</sequence>
<feature type="domain" description="HTH luxR-type" evidence="3">
    <location>
        <begin position="130"/>
        <end position="195"/>
    </location>
</feature>
<evidence type="ECO:0000259" key="4">
    <source>
        <dbReference type="PROSITE" id="PS50110"/>
    </source>
</evidence>
<reference evidence="5" key="1">
    <citation type="submission" date="2012-02" db="EMBL/GenBank/DDBJ databases">
        <title>The complete genome of Solitalea canadensis DSM 3403.</title>
        <authorList>
            <consortium name="US DOE Joint Genome Institute (JGI-PGF)"/>
            <person name="Lucas S."/>
            <person name="Copeland A."/>
            <person name="Lapidus A."/>
            <person name="Glavina del Rio T."/>
            <person name="Dalin E."/>
            <person name="Tice H."/>
            <person name="Bruce D."/>
            <person name="Goodwin L."/>
            <person name="Pitluck S."/>
            <person name="Peters L."/>
            <person name="Ovchinnikova G."/>
            <person name="Lu M."/>
            <person name="Kyrpides N."/>
            <person name="Mavromatis K."/>
            <person name="Ivanova N."/>
            <person name="Brettin T."/>
            <person name="Detter J.C."/>
            <person name="Han C."/>
            <person name="Larimer F."/>
            <person name="Land M."/>
            <person name="Hauser L."/>
            <person name="Markowitz V."/>
            <person name="Cheng J.-F."/>
            <person name="Hugenholtz P."/>
            <person name="Woyke T."/>
            <person name="Wu D."/>
            <person name="Spring S."/>
            <person name="Schroeder M."/>
            <person name="Kopitz M."/>
            <person name="Brambilla E."/>
            <person name="Klenk H.-P."/>
            <person name="Eisen J.A."/>
        </authorList>
    </citation>
    <scope>NUCLEOTIDE SEQUENCE</scope>
    <source>
        <strain evidence="5">DSM 3403</strain>
    </source>
</reference>
<dbReference type="AlphaFoldDB" id="H8KSR2"/>
<dbReference type="SUPFAM" id="SSF52172">
    <property type="entry name" value="CheY-like"/>
    <property type="match status" value="1"/>
</dbReference>
<dbReference type="GO" id="GO:0003677">
    <property type="term" value="F:DNA binding"/>
    <property type="evidence" value="ECO:0007669"/>
    <property type="project" value="UniProtKB-KW"/>
</dbReference>
<name>H8KSR2_SOLCM</name>
<evidence type="ECO:0000256" key="1">
    <source>
        <dbReference type="ARBA" id="ARBA00023125"/>
    </source>
</evidence>
<proteinExistence type="predicted"/>
<accession>H8KSR2</accession>
<dbReference type="InterPro" id="IPR036388">
    <property type="entry name" value="WH-like_DNA-bd_sf"/>
</dbReference>
<protein>
    <submittedName>
        <fullName evidence="5">Response regulator containing a CheY-like receiver domain and an HTH DNA-binding domain</fullName>
    </submittedName>
</protein>
<dbReference type="Pfam" id="PF00072">
    <property type="entry name" value="Response_reg"/>
    <property type="match status" value="1"/>
</dbReference>
<evidence type="ECO:0000313" key="6">
    <source>
        <dbReference type="Proteomes" id="UP000007590"/>
    </source>
</evidence>
<dbReference type="HOGENOM" id="CLU_000445_90_1_10"/>
<keyword evidence="1 5" id="KW-0238">DNA-binding</keyword>
<dbReference type="InterPro" id="IPR011006">
    <property type="entry name" value="CheY-like_superfamily"/>
</dbReference>
<evidence type="ECO:0000256" key="2">
    <source>
        <dbReference type="PROSITE-ProRule" id="PRU00169"/>
    </source>
</evidence>
<dbReference type="PROSITE" id="PS50110">
    <property type="entry name" value="RESPONSE_REGULATORY"/>
    <property type="match status" value="1"/>
</dbReference>
<gene>
    <name evidence="5" type="ordered locus">Solca_0048</name>
</gene>
<dbReference type="InterPro" id="IPR000792">
    <property type="entry name" value="Tscrpt_reg_LuxR_C"/>
</dbReference>
<evidence type="ECO:0000313" key="5">
    <source>
        <dbReference type="EMBL" id="AFD05206.1"/>
    </source>
</evidence>
<dbReference type="SUPFAM" id="SSF46894">
    <property type="entry name" value="C-terminal effector domain of the bipartite response regulators"/>
    <property type="match status" value="1"/>
</dbReference>
<dbReference type="OrthoDB" id="9797341at2"/>
<dbReference type="Gene3D" id="1.10.10.10">
    <property type="entry name" value="Winged helix-like DNA-binding domain superfamily/Winged helix DNA-binding domain"/>
    <property type="match status" value="1"/>
</dbReference>
<dbReference type="SMART" id="SM00421">
    <property type="entry name" value="HTH_LUXR"/>
    <property type="match status" value="1"/>
</dbReference>
<keyword evidence="6" id="KW-1185">Reference proteome</keyword>
<dbReference type="GO" id="GO:0000160">
    <property type="term" value="P:phosphorelay signal transduction system"/>
    <property type="evidence" value="ECO:0007669"/>
    <property type="project" value="InterPro"/>
</dbReference>
<dbReference type="KEGG" id="scn:Solca_0048"/>
<dbReference type="InterPro" id="IPR039420">
    <property type="entry name" value="WalR-like"/>
</dbReference>
<feature type="modified residue" description="4-aspartylphosphate" evidence="2">
    <location>
        <position position="52"/>
    </location>
</feature>
<dbReference type="EMBL" id="CP003349">
    <property type="protein sequence ID" value="AFD05206.1"/>
    <property type="molecule type" value="Genomic_DNA"/>
</dbReference>
<dbReference type="PRINTS" id="PR00038">
    <property type="entry name" value="HTHLUXR"/>
</dbReference>
<dbReference type="eggNOG" id="COG2197">
    <property type="taxonomic scope" value="Bacteria"/>
</dbReference>
<dbReference type="Pfam" id="PF00196">
    <property type="entry name" value="GerE"/>
    <property type="match status" value="1"/>
</dbReference>
<feature type="domain" description="Response regulatory" evidence="4">
    <location>
        <begin position="2"/>
        <end position="117"/>
    </location>
</feature>
<dbReference type="GO" id="GO:0006355">
    <property type="term" value="P:regulation of DNA-templated transcription"/>
    <property type="evidence" value="ECO:0007669"/>
    <property type="project" value="InterPro"/>
</dbReference>
<dbReference type="InterPro" id="IPR001789">
    <property type="entry name" value="Sig_transdc_resp-reg_receiver"/>
</dbReference>
<keyword evidence="2" id="KW-0597">Phosphoprotein</keyword>
<dbReference type="STRING" id="929556.Solca_0048"/>
<dbReference type="PANTHER" id="PTHR43214">
    <property type="entry name" value="TWO-COMPONENT RESPONSE REGULATOR"/>
    <property type="match status" value="1"/>
</dbReference>
<dbReference type="SMART" id="SM00448">
    <property type="entry name" value="REC"/>
    <property type="match status" value="1"/>
</dbReference>